<name>A0AAD6YUC9_9AGAR</name>
<accession>A0AAD6YUC9</accession>
<dbReference type="Proteomes" id="UP001219525">
    <property type="component" value="Unassembled WGS sequence"/>
</dbReference>
<reference evidence="2" key="1">
    <citation type="submission" date="2023-03" db="EMBL/GenBank/DDBJ databases">
        <title>Massive genome expansion in bonnet fungi (Mycena s.s.) driven by repeated elements and novel gene families across ecological guilds.</title>
        <authorList>
            <consortium name="Lawrence Berkeley National Laboratory"/>
            <person name="Harder C.B."/>
            <person name="Miyauchi S."/>
            <person name="Viragh M."/>
            <person name="Kuo A."/>
            <person name="Thoen E."/>
            <person name="Andreopoulos B."/>
            <person name="Lu D."/>
            <person name="Skrede I."/>
            <person name="Drula E."/>
            <person name="Henrissat B."/>
            <person name="Morin E."/>
            <person name="Kohler A."/>
            <person name="Barry K."/>
            <person name="LaButti K."/>
            <person name="Morin E."/>
            <person name="Salamov A."/>
            <person name="Lipzen A."/>
            <person name="Mereny Z."/>
            <person name="Hegedus B."/>
            <person name="Baldrian P."/>
            <person name="Stursova M."/>
            <person name="Weitz H."/>
            <person name="Taylor A."/>
            <person name="Grigoriev I.V."/>
            <person name="Nagy L.G."/>
            <person name="Martin F."/>
            <person name="Kauserud H."/>
        </authorList>
    </citation>
    <scope>NUCLEOTIDE SEQUENCE</scope>
    <source>
        <strain evidence="2">9144</strain>
    </source>
</reference>
<feature type="transmembrane region" description="Helical" evidence="1">
    <location>
        <begin position="18"/>
        <end position="39"/>
    </location>
</feature>
<gene>
    <name evidence="2" type="ORF">GGX14DRAFT_553449</name>
</gene>
<proteinExistence type="predicted"/>
<keyword evidence="1" id="KW-0472">Membrane</keyword>
<keyword evidence="3" id="KW-1185">Reference proteome</keyword>
<evidence type="ECO:0000313" key="3">
    <source>
        <dbReference type="Proteomes" id="UP001219525"/>
    </source>
</evidence>
<protein>
    <submittedName>
        <fullName evidence="2">Uncharacterized protein</fullName>
    </submittedName>
</protein>
<dbReference type="EMBL" id="JARJCW010000001">
    <property type="protein sequence ID" value="KAJ7229944.1"/>
    <property type="molecule type" value="Genomic_DNA"/>
</dbReference>
<keyword evidence="1" id="KW-1133">Transmembrane helix</keyword>
<evidence type="ECO:0000313" key="2">
    <source>
        <dbReference type="EMBL" id="KAJ7229944.1"/>
    </source>
</evidence>
<sequence>MAVARPRSTSSCFDRRHIVPYALVAAVPAPIAAALFAVVNGHGQRLATSHVPADKYGKLRTTSGPGTLMSMFQNKHWCEEALGIGLLFPFCDRGSVPA</sequence>
<comment type="caution">
    <text evidence="2">The sequence shown here is derived from an EMBL/GenBank/DDBJ whole genome shotgun (WGS) entry which is preliminary data.</text>
</comment>
<evidence type="ECO:0000256" key="1">
    <source>
        <dbReference type="SAM" id="Phobius"/>
    </source>
</evidence>
<keyword evidence="1" id="KW-0812">Transmembrane</keyword>
<organism evidence="2 3">
    <name type="scientific">Mycena pura</name>
    <dbReference type="NCBI Taxonomy" id="153505"/>
    <lineage>
        <taxon>Eukaryota</taxon>
        <taxon>Fungi</taxon>
        <taxon>Dikarya</taxon>
        <taxon>Basidiomycota</taxon>
        <taxon>Agaricomycotina</taxon>
        <taxon>Agaricomycetes</taxon>
        <taxon>Agaricomycetidae</taxon>
        <taxon>Agaricales</taxon>
        <taxon>Marasmiineae</taxon>
        <taxon>Mycenaceae</taxon>
        <taxon>Mycena</taxon>
    </lineage>
</organism>
<dbReference type="AlphaFoldDB" id="A0AAD6YUC9"/>